<dbReference type="AlphaFoldDB" id="A0A7S1TC44"/>
<gene>
    <name evidence="1" type="ORF">CCAE0312_LOCUS4223</name>
</gene>
<sequence>MESKRLAQHVMSIFEGPLSVWGLQLRVETDLSLRLGVRLQYPVADIECHLCDVEKSDKYETMNRKETVPGWTSSGGQNGILWGFPAAIWIQGAAGKGWSFGNVAVDISAQLALIGLVE</sequence>
<evidence type="ECO:0000313" key="1">
    <source>
        <dbReference type="EMBL" id="CAD9232142.1"/>
    </source>
</evidence>
<protein>
    <submittedName>
        <fullName evidence="1">Uncharacterized protein</fullName>
    </submittedName>
</protein>
<dbReference type="EMBL" id="HBGH01007719">
    <property type="protein sequence ID" value="CAD9232142.1"/>
    <property type="molecule type" value="Transcribed_RNA"/>
</dbReference>
<organism evidence="1">
    <name type="scientific">Compsopogon caeruleus</name>
    <dbReference type="NCBI Taxonomy" id="31354"/>
    <lineage>
        <taxon>Eukaryota</taxon>
        <taxon>Rhodophyta</taxon>
        <taxon>Compsopogonophyceae</taxon>
        <taxon>Compsopogonales</taxon>
        <taxon>Compsopogonaceae</taxon>
        <taxon>Compsopogon</taxon>
    </lineage>
</organism>
<accession>A0A7S1TC44</accession>
<proteinExistence type="predicted"/>
<reference evidence="1" key="1">
    <citation type="submission" date="2021-01" db="EMBL/GenBank/DDBJ databases">
        <authorList>
            <person name="Corre E."/>
            <person name="Pelletier E."/>
            <person name="Niang G."/>
            <person name="Scheremetjew M."/>
            <person name="Finn R."/>
            <person name="Kale V."/>
            <person name="Holt S."/>
            <person name="Cochrane G."/>
            <person name="Meng A."/>
            <person name="Brown T."/>
            <person name="Cohen L."/>
        </authorList>
    </citation>
    <scope>NUCLEOTIDE SEQUENCE</scope>
    <source>
        <strain evidence="1">SAG 36.94</strain>
    </source>
</reference>
<name>A0A7S1TC44_9RHOD</name>